<dbReference type="Gene3D" id="3.30.70.1230">
    <property type="entry name" value="Nucleotide cyclase"/>
    <property type="match status" value="1"/>
</dbReference>
<evidence type="ECO:0000313" key="17">
    <source>
        <dbReference type="Proteomes" id="UP000179807"/>
    </source>
</evidence>
<keyword evidence="6" id="KW-0547">Nucleotide-binding</keyword>
<dbReference type="OrthoDB" id="6127067at2759"/>
<comment type="catalytic activity">
    <reaction evidence="1">
        <text>ATP = 3',5'-cyclic AMP + diphosphate</text>
        <dbReference type="Rhea" id="RHEA:15389"/>
        <dbReference type="ChEBI" id="CHEBI:30616"/>
        <dbReference type="ChEBI" id="CHEBI:33019"/>
        <dbReference type="ChEBI" id="CHEBI:58165"/>
        <dbReference type="EC" id="4.6.1.1"/>
    </reaction>
</comment>
<keyword evidence="4 13" id="KW-0812">Transmembrane</keyword>
<evidence type="ECO:0000256" key="7">
    <source>
        <dbReference type="ARBA" id="ARBA00022840"/>
    </source>
</evidence>
<evidence type="ECO:0000256" key="3">
    <source>
        <dbReference type="ARBA" id="ARBA00012201"/>
    </source>
</evidence>
<evidence type="ECO:0000256" key="9">
    <source>
        <dbReference type="ARBA" id="ARBA00022989"/>
    </source>
</evidence>
<dbReference type="CDD" id="cd07302">
    <property type="entry name" value="CHD"/>
    <property type="match status" value="1"/>
</dbReference>
<name>A0A1J4K3P7_9EUKA</name>
<dbReference type="PROSITE" id="PS50125">
    <property type="entry name" value="GUANYLATE_CYCLASE_2"/>
    <property type="match status" value="1"/>
</dbReference>
<dbReference type="PANTHER" id="PTHR45627:SF12">
    <property type="entry name" value="ADENYLATE CYCLASE TYPE 2"/>
    <property type="match status" value="1"/>
</dbReference>
<feature type="region of interest" description="Disordered" evidence="12">
    <location>
        <begin position="322"/>
        <end position="349"/>
    </location>
</feature>
<feature type="transmembrane region" description="Helical" evidence="13">
    <location>
        <begin position="778"/>
        <end position="804"/>
    </location>
</feature>
<dbReference type="GO" id="GO:0046872">
    <property type="term" value="F:metal ion binding"/>
    <property type="evidence" value="ECO:0007669"/>
    <property type="project" value="UniProtKB-KW"/>
</dbReference>
<dbReference type="NCBIfam" id="TIGR00229">
    <property type="entry name" value="sensory_box"/>
    <property type="match status" value="1"/>
</dbReference>
<keyword evidence="5" id="KW-0479">Metal-binding</keyword>
<dbReference type="InterPro" id="IPR001054">
    <property type="entry name" value="A/G_cyclase"/>
</dbReference>
<dbReference type="SMART" id="SM00044">
    <property type="entry name" value="CYCc"/>
    <property type="match status" value="1"/>
</dbReference>
<organism evidence="16 17">
    <name type="scientific">Tritrichomonas foetus</name>
    <dbReference type="NCBI Taxonomy" id="1144522"/>
    <lineage>
        <taxon>Eukaryota</taxon>
        <taxon>Metamonada</taxon>
        <taxon>Parabasalia</taxon>
        <taxon>Tritrichomonadida</taxon>
        <taxon>Tritrichomonadidae</taxon>
        <taxon>Tritrichomonas</taxon>
    </lineage>
</organism>
<feature type="transmembrane region" description="Helical" evidence="13">
    <location>
        <begin position="897"/>
        <end position="918"/>
    </location>
</feature>
<evidence type="ECO:0000256" key="5">
    <source>
        <dbReference type="ARBA" id="ARBA00022723"/>
    </source>
</evidence>
<feature type="transmembrane region" description="Helical" evidence="13">
    <location>
        <begin position="109"/>
        <end position="137"/>
    </location>
</feature>
<evidence type="ECO:0000313" key="16">
    <source>
        <dbReference type="EMBL" id="OHT04350.1"/>
    </source>
</evidence>
<evidence type="ECO:0000259" key="15">
    <source>
        <dbReference type="PROSITE" id="PS50125"/>
    </source>
</evidence>
<dbReference type="Gene3D" id="3.30.450.20">
    <property type="entry name" value="PAS domain"/>
    <property type="match status" value="1"/>
</dbReference>
<dbReference type="Pfam" id="PF00211">
    <property type="entry name" value="Guanylate_cyc"/>
    <property type="match status" value="1"/>
</dbReference>
<evidence type="ECO:0000256" key="8">
    <source>
        <dbReference type="ARBA" id="ARBA00022842"/>
    </source>
</evidence>
<feature type="transmembrane region" description="Helical" evidence="13">
    <location>
        <begin position="220"/>
        <end position="239"/>
    </location>
</feature>
<feature type="transmembrane region" description="Helical" evidence="13">
    <location>
        <begin position="35"/>
        <end position="53"/>
    </location>
</feature>
<dbReference type="EC" id="4.6.1.1" evidence="3"/>
<dbReference type="Proteomes" id="UP000179807">
    <property type="component" value="Unassembled WGS sequence"/>
</dbReference>
<dbReference type="GO" id="GO:0005524">
    <property type="term" value="F:ATP binding"/>
    <property type="evidence" value="ECO:0007669"/>
    <property type="project" value="UniProtKB-KW"/>
</dbReference>
<evidence type="ECO:0000256" key="10">
    <source>
        <dbReference type="ARBA" id="ARBA00023136"/>
    </source>
</evidence>
<dbReference type="SMART" id="SM00091">
    <property type="entry name" value="PAS"/>
    <property type="match status" value="1"/>
</dbReference>
<evidence type="ECO:0000256" key="6">
    <source>
        <dbReference type="ARBA" id="ARBA00022741"/>
    </source>
</evidence>
<sequence>MKCSNPVDIWGFSNKFWHYYNFSYPFPLWIPRLRALINFLQLLPILFGWIISLNRESNNLIHSLSEVSRYIIFLEFSKLTVTTSFLFIISVLMTIIYFVGFIVDNLVLNVYYLAIIHFLFDEILPCLVFMTFPILVYSIREYLAESLELSFLIFQSISCFILLSFYTIKTFYQAKVLIVSIDYFAPWNYWTMYFKNTFGTMIILTILIKDKFIMHNAYNSFCALYSLISLYFDFNQAYVQPVVNILQFSLDTSFLFTSILSLISFHISSFKDQFYLVVAFFVLILSIIISIKLYNHMSEKYDNKIKGGKILHVEKISTEYIHEDHDQNPNSPNGNNNKKNNSNNSSSSNNVSMYQYNEELANNRISIDIMRQRSIIYPKETLLFAQFLMNNSTDPVIISEAMRFIILLQCTETTILMRILEFDPSSFPYWCRQLICDAQFYVISINMSTPAIESYLKDLYVTSMKISYCIISLLEDILMDSNYQTHIKLPIYTSLCDQFEKQALSAMMHTPNSPQLSKYMAYYYINLRGDYMQGQAWTQRTEIIESSSILGEQLNSIRLTIASFKSRMLNTPPMPKQNNILTQNKLKSQEAISKVHSKAISNSVIVFVFISLISIFIIVYSLELPNFEICFSKKTVVSLQSLSRSLFTPIELIAKFSLRIITQNADKYQFLYPSPSDIYFALQNITSMLTSISHDEQLANDIYDLWSKPYQNNKLSCQYLLLQLKGLIDLMPYGSLNNVTIPFMIDYLQIYNGTFTPLNVLYRTLIDFMQGISVRQNYFSMIFSYLVCSVLLLLISLLIFYLTYSITHEKNDFWRVFIEVDETSIELLQTSLQNNPFQKDKTQNYHDQENMLDDDEVDLSEKEKDRKTILLSATIAISNALEQINLSFFSPKRISAFIFYSILFIILAIVAFTGYNMASHSWVMKSLKTSAVERVVITAILNITNYATGCISTIVLQNDPEYNNYNFSYTQNTLYFDIDDLFESINPNNELKVIINEIDKISNLINGNSTKWVENGMKVDDYFESIIDLAFNNTAPVYNNLIQWRLKQFNHHNQIVHSIRLSLSFIIAILFSFYLVVYIIFIMQYYKEFQSLKSILLLLPSPYFSTITNLIHKMRPDKNREANTLDFLKVQSRYIVKQSPDAIIIINSKNKIVDVNKSTEDLTGRKKDELIGSDLENVILKEDKGKSEIYGNLFRQLVFGNAISDSYNQKFNQICRYIDGTQIPISCSIIPIPHSNDDTDAPTYAIVFFDMTFYLEQEKELQEAKKGIESLLFRILPRVMAIKLLSHSQKLHSKVDKAVIVFIGIANFLQWCKDKTHTEIMEQLDIIVSMFDQNISKFPTLVKLKVINGTYMAAGGLFNEVSSKSYSQEMVEFSIMCAHSMAIRNAQVGSKFQLTIGINYGGPIIAGILGSDKPLFDIWGDAVNISSRLQTSCPYNHIQMSKETVDALPPGMFDIKERGEVFLKGKGYQSTYIISLEDILK</sequence>
<evidence type="ECO:0000256" key="11">
    <source>
        <dbReference type="ARBA" id="ARBA00023239"/>
    </source>
</evidence>
<keyword evidence="7" id="KW-0067">ATP-binding</keyword>
<feature type="transmembrane region" description="Helical" evidence="13">
    <location>
        <begin position="188"/>
        <end position="208"/>
    </location>
</feature>
<feature type="transmembrane region" description="Helical" evidence="13">
    <location>
        <begin position="79"/>
        <end position="103"/>
    </location>
</feature>
<dbReference type="GO" id="GO:0035556">
    <property type="term" value="P:intracellular signal transduction"/>
    <property type="evidence" value="ECO:0007669"/>
    <property type="project" value="InterPro"/>
</dbReference>
<feature type="domain" description="Guanylate cyclase" evidence="15">
    <location>
        <begin position="1299"/>
        <end position="1430"/>
    </location>
</feature>
<feature type="domain" description="PAS" evidence="14">
    <location>
        <begin position="1133"/>
        <end position="1184"/>
    </location>
</feature>
<keyword evidence="17" id="KW-1185">Reference proteome</keyword>
<evidence type="ECO:0000256" key="1">
    <source>
        <dbReference type="ARBA" id="ARBA00001593"/>
    </source>
</evidence>
<evidence type="ECO:0000256" key="12">
    <source>
        <dbReference type="SAM" id="MobiDB-lite"/>
    </source>
</evidence>
<dbReference type="InterPro" id="IPR035965">
    <property type="entry name" value="PAS-like_dom_sf"/>
</dbReference>
<dbReference type="SUPFAM" id="SSF55073">
    <property type="entry name" value="Nucleotide cyclase"/>
    <property type="match status" value="1"/>
</dbReference>
<feature type="compositionally biased region" description="Low complexity" evidence="12">
    <location>
        <begin position="328"/>
        <end position="349"/>
    </location>
</feature>
<evidence type="ECO:0000256" key="4">
    <source>
        <dbReference type="ARBA" id="ARBA00022692"/>
    </source>
</evidence>
<dbReference type="GeneID" id="94840675"/>
<dbReference type="GO" id="GO:0009190">
    <property type="term" value="P:cyclic nucleotide biosynthetic process"/>
    <property type="evidence" value="ECO:0007669"/>
    <property type="project" value="InterPro"/>
</dbReference>
<dbReference type="GO" id="GO:0005886">
    <property type="term" value="C:plasma membrane"/>
    <property type="evidence" value="ECO:0007669"/>
    <property type="project" value="TreeGrafter"/>
</dbReference>
<evidence type="ECO:0000259" key="14">
    <source>
        <dbReference type="PROSITE" id="PS50112"/>
    </source>
</evidence>
<reference evidence="16" key="1">
    <citation type="submission" date="2016-10" db="EMBL/GenBank/DDBJ databases">
        <authorList>
            <person name="Benchimol M."/>
            <person name="Almeida L.G."/>
            <person name="Vasconcelos A.T."/>
            <person name="Perreira-Neves A."/>
            <person name="Rosa I.A."/>
            <person name="Tasca T."/>
            <person name="Bogo M.R."/>
            <person name="de Souza W."/>
        </authorList>
    </citation>
    <scope>NUCLEOTIDE SEQUENCE [LARGE SCALE GENOMIC DNA]</scope>
    <source>
        <strain evidence="16">K</strain>
    </source>
</reference>
<dbReference type="RefSeq" id="XP_068357486.1">
    <property type="nucleotide sequence ID" value="XM_068505971.1"/>
</dbReference>
<dbReference type="EMBL" id="MLAK01000795">
    <property type="protein sequence ID" value="OHT04350.1"/>
    <property type="molecule type" value="Genomic_DNA"/>
</dbReference>
<dbReference type="GO" id="GO:0007189">
    <property type="term" value="P:adenylate cyclase-activating G protein-coupled receptor signaling pathway"/>
    <property type="evidence" value="ECO:0007669"/>
    <property type="project" value="TreeGrafter"/>
</dbReference>
<dbReference type="PROSITE" id="PS50112">
    <property type="entry name" value="PAS"/>
    <property type="match status" value="1"/>
</dbReference>
<evidence type="ECO:0000256" key="2">
    <source>
        <dbReference type="ARBA" id="ARBA00004141"/>
    </source>
</evidence>
<keyword evidence="8" id="KW-0460">Magnesium</keyword>
<dbReference type="SUPFAM" id="SSF55785">
    <property type="entry name" value="PYP-like sensor domain (PAS domain)"/>
    <property type="match status" value="1"/>
</dbReference>
<feature type="transmembrane region" description="Helical" evidence="13">
    <location>
        <begin position="604"/>
        <end position="624"/>
    </location>
</feature>
<dbReference type="VEuPathDB" id="TrichDB:TRFO_28104"/>
<keyword evidence="10 13" id="KW-0472">Membrane</keyword>
<feature type="transmembrane region" description="Helical" evidence="13">
    <location>
        <begin position="1061"/>
        <end position="1086"/>
    </location>
</feature>
<proteinExistence type="predicted"/>
<gene>
    <name evidence="16" type="ORF">TRFO_28104</name>
</gene>
<feature type="transmembrane region" description="Helical" evidence="13">
    <location>
        <begin position="274"/>
        <end position="294"/>
    </location>
</feature>
<protein>
    <recommendedName>
        <fullName evidence="3">adenylate cyclase</fullName>
        <ecNumber evidence="3">4.6.1.1</ecNumber>
    </recommendedName>
</protein>
<keyword evidence="9 13" id="KW-1133">Transmembrane helix</keyword>
<dbReference type="InterPro" id="IPR029787">
    <property type="entry name" value="Nucleotide_cyclase"/>
</dbReference>
<evidence type="ECO:0000256" key="13">
    <source>
        <dbReference type="SAM" id="Phobius"/>
    </source>
</evidence>
<keyword evidence="11" id="KW-0456">Lyase</keyword>
<feature type="transmembrane region" description="Helical" evidence="13">
    <location>
        <begin position="245"/>
        <end position="267"/>
    </location>
</feature>
<feature type="transmembrane region" description="Helical" evidence="13">
    <location>
        <begin position="149"/>
        <end position="168"/>
    </location>
</feature>
<comment type="caution">
    <text evidence="16">The sequence shown here is derived from an EMBL/GenBank/DDBJ whole genome shotgun (WGS) entry which is preliminary data.</text>
</comment>
<dbReference type="GO" id="GO:0004016">
    <property type="term" value="F:adenylate cyclase activity"/>
    <property type="evidence" value="ECO:0007669"/>
    <property type="project" value="UniProtKB-EC"/>
</dbReference>
<comment type="subcellular location">
    <subcellularLocation>
        <location evidence="2">Membrane</location>
        <topology evidence="2">Multi-pass membrane protein</topology>
    </subcellularLocation>
</comment>
<dbReference type="Pfam" id="PF13426">
    <property type="entry name" value="PAS_9"/>
    <property type="match status" value="1"/>
</dbReference>
<dbReference type="PANTHER" id="PTHR45627">
    <property type="entry name" value="ADENYLATE CYCLASE TYPE 1"/>
    <property type="match status" value="1"/>
</dbReference>
<accession>A0A1J4K3P7</accession>
<dbReference type="InterPro" id="IPR000014">
    <property type="entry name" value="PAS"/>
</dbReference>